<evidence type="ECO:0000313" key="2">
    <source>
        <dbReference type="EMBL" id="SFQ46348.1"/>
    </source>
</evidence>
<feature type="compositionally biased region" description="Low complexity" evidence="1">
    <location>
        <begin position="1195"/>
        <end position="1207"/>
    </location>
</feature>
<feature type="compositionally biased region" description="Basic and acidic residues" evidence="1">
    <location>
        <begin position="1178"/>
        <end position="1190"/>
    </location>
</feature>
<feature type="compositionally biased region" description="Low complexity" evidence="1">
    <location>
        <begin position="1152"/>
        <end position="1171"/>
    </location>
</feature>
<proteinExistence type="predicted"/>
<evidence type="ECO:0000313" key="3">
    <source>
        <dbReference type="Proteomes" id="UP000199031"/>
    </source>
</evidence>
<dbReference type="EMBL" id="FOXQ01000013">
    <property type="protein sequence ID" value="SFQ46348.1"/>
    <property type="molecule type" value="Genomic_DNA"/>
</dbReference>
<accession>A0A1I5YQ02</accession>
<dbReference type="OrthoDB" id="596204at2"/>
<evidence type="ECO:0000256" key="1">
    <source>
        <dbReference type="SAM" id="MobiDB-lite"/>
    </source>
</evidence>
<dbReference type="RefSeq" id="WP_090661924.1">
    <property type="nucleotide sequence ID" value="NZ_FOXQ01000013.1"/>
</dbReference>
<reference evidence="2 3" key="1">
    <citation type="submission" date="2016-10" db="EMBL/GenBank/DDBJ databases">
        <authorList>
            <person name="de Groot N.N."/>
        </authorList>
    </citation>
    <scope>NUCLEOTIDE SEQUENCE [LARGE SCALE GENOMIC DNA]</scope>
    <source>
        <strain evidence="2 3">DSM 28286</strain>
    </source>
</reference>
<dbReference type="STRING" id="1465490.SAMN05444277_113106"/>
<protein>
    <submittedName>
        <fullName evidence="2">Uncharacterized protein</fullName>
    </submittedName>
</protein>
<sequence length="1305" mass="145059">MASPYEYIFFESDQVLTDNDLNKTFSYLDQQNRWTRNKLIGIGIVCGFDIINDNGIIEITKGCGVTSQGYLITQGDKRYTYYMPYTAPGQPMNPPLFDYPDTNMPFYKDHNKNKKIFLMLADDEYGELDEDDQAAAQPIRNLQTSFFNDYAVVLFLEASENDLKNCDMFDCNNNGERVSFIIRALLVAKKDLPSVISRNQSPVLNLPHQIYFKRFNVPYSNLQTANDIINAFAKLVDDFTLTRVANAYMYTYEKYKLILGEDDNPFTDLLKQLQSQRDAILKSNRLFIQYFYDFVDDLVKAYYEFVVKVSEIISACCPDENLFPLHLVLGEASRNTDFYITDAYRQYFIYSPIFEKNYGEISEAVFLFQKMKLLVRDFTILSSQTFANAAIKITPSQYEHLWLSQRAIPYYYRVNENGSELYKAWSYYKTTHGNAAYNLSYNGNLYSSNDAVLNPLLYDIEYYNFLRVEGHIGKNYTTVLNDIVSKIQDFNLPIDVVAIQAGGDTTTVSENDPQCSFQDLNSVFNVVRSDLYCMLGKLMCYAASQPYIFIIFIPPIIFGDVINTDINVAGASNIKAASATAAAETDSKKETIKAADESLKAEKLSSDTSKISAAAGSAATGSVKAEATANTGQISAATGQLTTNLTLQDSLFINLFLYQKGTFLKQQACYSKLPANSVGVYYINHIPSGSYFFSSFDPSNLSNNFLTIVDLIEEIISTLYFTSLSTFNVDNFNAKMTALQNYLMQLNDVYLQYQANTKDPNYFANYEENMGLFNDVIHSCYTDKFTSLKNEYTARVTRLKQQMMFSNYYNQHRGMEHKAGVPKGGTFIIVYNAPAVRTPSTAGIGAVSAASTSFTASASRNVAAATNITSKSNPADVQTKQNITNDDLKLRLQSSFSDIIAKDPTFIDRAIATLSPALAAAVALPAIPDYAVIADFYVPYLCCSDCAPVTYVLPPEDKTVFDIQPRTFLYDDAHNYPFTTSEMVTPADFDTTTNPGKLNLLAEDDKLLLHPAMDINTTLKTTLTYDDIKLDITIIKPDASFTVNVQSIPSGEIMIALAAKNIDATSYEWLVNGKEGIFESKAIPAAVSLSVLQRATDANEFNIELTVTYVLNDTTSSDSKTGILTSDIIKRNVDKGPFEPEYKEADTKIGRGTTPKPTGTKTTTTGKPGTGVATPVKDTLKEEVKTKTPAETKSVTPEKTVTNTTTPAKDAVKEDIKTKTPEEIKSTTTKKVTGTITPVKDAAKEAKTETPEETKNTAPDVTDKTIKTDTLKNVSKDIKTPVAKPAGDKTKPGTSATPAKRNKKP</sequence>
<feature type="compositionally biased region" description="Basic and acidic residues" evidence="1">
    <location>
        <begin position="1241"/>
        <end position="1279"/>
    </location>
</feature>
<keyword evidence="3" id="KW-1185">Reference proteome</keyword>
<gene>
    <name evidence="2" type="ORF">SAMN05444277_113106</name>
</gene>
<feature type="region of interest" description="Disordered" evidence="1">
    <location>
        <begin position="1147"/>
        <end position="1207"/>
    </location>
</feature>
<organism evidence="2 3">
    <name type="scientific">Parafilimonas terrae</name>
    <dbReference type="NCBI Taxonomy" id="1465490"/>
    <lineage>
        <taxon>Bacteria</taxon>
        <taxon>Pseudomonadati</taxon>
        <taxon>Bacteroidota</taxon>
        <taxon>Chitinophagia</taxon>
        <taxon>Chitinophagales</taxon>
        <taxon>Chitinophagaceae</taxon>
        <taxon>Parafilimonas</taxon>
    </lineage>
</organism>
<name>A0A1I5YQ02_9BACT</name>
<dbReference type="Proteomes" id="UP000199031">
    <property type="component" value="Unassembled WGS sequence"/>
</dbReference>
<feature type="region of interest" description="Disordered" evidence="1">
    <location>
        <begin position="1236"/>
        <end position="1305"/>
    </location>
</feature>